<dbReference type="Pfam" id="PF08534">
    <property type="entry name" value="Redoxin"/>
    <property type="match status" value="1"/>
</dbReference>
<name>A0ABV0CR77_9NEIS</name>
<organism evidence="7 8">
    <name type="scientific">Chromobacterium indicum</name>
    <dbReference type="NCBI Taxonomy" id="3110228"/>
    <lineage>
        <taxon>Bacteria</taxon>
        <taxon>Pseudomonadati</taxon>
        <taxon>Pseudomonadota</taxon>
        <taxon>Betaproteobacteria</taxon>
        <taxon>Neisseriales</taxon>
        <taxon>Chromobacteriaceae</taxon>
        <taxon>Chromobacterium</taxon>
    </lineage>
</organism>
<evidence type="ECO:0000313" key="8">
    <source>
        <dbReference type="Proteomes" id="UP001405405"/>
    </source>
</evidence>
<dbReference type="PROSITE" id="PS00194">
    <property type="entry name" value="THIOREDOXIN_1"/>
    <property type="match status" value="1"/>
</dbReference>
<evidence type="ECO:0000313" key="7">
    <source>
        <dbReference type="EMBL" id="MEN7433665.1"/>
    </source>
</evidence>
<dbReference type="PROSITE" id="PS51352">
    <property type="entry name" value="THIOREDOXIN_2"/>
    <property type="match status" value="1"/>
</dbReference>
<keyword evidence="5" id="KW-0472">Membrane</keyword>
<evidence type="ECO:0000256" key="5">
    <source>
        <dbReference type="SAM" id="Phobius"/>
    </source>
</evidence>
<dbReference type="PANTHER" id="PTHR42852:SF6">
    <property type="entry name" value="THIOL:DISULFIDE INTERCHANGE PROTEIN DSBE"/>
    <property type="match status" value="1"/>
</dbReference>
<dbReference type="EMBL" id="JAYFSJ010000024">
    <property type="protein sequence ID" value="MEN7433665.1"/>
    <property type="molecule type" value="Genomic_DNA"/>
</dbReference>
<protein>
    <submittedName>
        <fullName evidence="7">TlpA disulfide reductase family protein</fullName>
    </submittedName>
</protein>
<keyword evidence="3" id="KW-1015">Disulfide bond</keyword>
<dbReference type="InterPro" id="IPR013766">
    <property type="entry name" value="Thioredoxin_domain"/>
</dbReference>
<dbReference type="InterPro" id="IPR036249">
    <property type="entry name" value="Thioredoxin-like_sf"/>
</dbReference>
<evidence type="ECO:0000259" key="6">
    <source>
        <dbReference type="PROSITE" id="PS51352"/>
    </source>
</evidence>
<dbReference type="CDD" id="cd02966">
    <property type="entry name" value="TlpA_like_family"/>
    <property type="match status" value="1"/>
</dbReference>
<keyword evidence="5" id="KW-0812">Transmembrane</keyword>
<dbReference type="InterPro" id="IPR050553">
    <property type="entry name" value="Thioredoxin_ResA/DsbE_sf"/>
</dbReference>
<evidence type="ECO:0000256" key="4">
    <source>
        <dbReference type="ARBA" id="ARBA00023284"/>
    </source>
</evidence>
<sequence>MTMLSFHLGPLAIPAAAALLGGALLAAHGAGWLAGRRQGVSVAGYLNDMLLWGALAARLGFVAIWFEQYRTQPWSMLDLRDGGFSPWAGALGALAVALWRGGRQPALRQPLTAALLAGALVWASAEAWLARTEAPPLSGQVLRSLSGSPMTLPALAQGHPTVVNLWASWCPPCRREMPLLQSAQQNEPDIRFVFANQGEDAATVNQYLQTEGLRLGHVLLDPGGALGAEYGSAALPTTLFFNAQGRLAATHLGELSAATLASKLAALRDAPHSAKDTR</sequence>
<dbReference type="Proteomes" id="UP001405405">
    <property type="component" value="Unassembled WGS sequence"/>
</dbReference>
<keyword evidence="2" id="KW-0201">Cytochrome c-type biogenesis</keyword>
<accession>A0ABV0CR77</accession>
<feature type="domain" description="Thioredoxin" evidence="6">
    <location>
        <begin position="128"/>
        <end position="269"/>
    </location>
</feature>
<proteinExistence type="predicted"/>
<dbReference type="PANTHER" id="PTHR42852">
    <property type="entry name" value="THIOL:DISULFIDE INTERCHANGE PROTEIN DSBE"/>
    <property type="match status" value="1"/>
</dbReference>
<feature type="transmembrane region" description="Helical" evidence="5">
    <location>
        <begin position="45"/>
        <end position="66"/>
    </location>
</feature>
<dbReference type="InterPro" id="IPR017937">
    <property type="entry name" value="Thioredoxin_CS"/>
</dbReference>
<feature type="transmembrane region" description="Helical" evidence="5">
    <location>
        <begin position="12"/>
        <end position="33"/>
    </location>
</feature>
<evidence type="ECO:0000256" key="1">
    <source>
        <dbReference type="ARBA" id="ARBA00004196"/>
    </source>
</evidence>
<dbReference type="InterPro" id="IPR013740">
    <property type="entry name" value="Redoxin"/>
</dbReference>
<keyword evidence="4" id="KW-0676">Redox-active center</keyword>
<keyword evidence="5" id="KW-1133">Transmembrane helix</keyword>
<dbReference type="Gene3D" id="3.40.30.10">
    <property type="entry name" value="Glutaredoxin"/>
    <property type="match status" value="1"/>
</dbReference>
<comment type="caution">
    <text evidence="7">The sequence shown here is derived from an EMBL/GenBank/DDBJ whole genome shotgun (WGS) entry which is preliminary data.</text>
</comment>
<dbReference type="RefSeq" id="WP_346790863.1">
    <property type="nucleotide sequence ID" value="NZ_JAYFSJ010000024.1"/>
</dbReference>
<keyword evidence="8" id="KW-1185">Reference proteome</keyword>
<feature type="transmembrane region" description="Helical" evidence="5">
    <location>
        <begin position="82"/>
        <end position="99"/>
    </location>
</feature>
<gene>
    <name evidence="7" type="ORF">VA599_23245</name>
</gene>
<comment type="subcellular location">
    <subcellularLocation>
        <location evidence="1">Cell envelope</location>
    </subcellularLocation>
</comment>
<dbReference type="SUPFAM" id="SSF52833">
    <property type="entry name" value="Thioredoxin-like"/>
    <property type="match status" value="1"/>
</dbReference>
<reference evidence="7 8" key="1">
    <citation type="submission" date="2023-12" db="EMBL/GenBank/DDBJ databases">
        <title>Chromobacterium sp. strain TRC.1.1.SA producing antimicrobial pigment.</title>
        <authorList>
            <person name="Verma N."/>
            <person name="Choksket S."/>
            <person name="Pinnaka A.K."/>
            <person name="Korpole S."/>
        </authorList>
    </citation>
    <scope>NUCLEOTIDE SEQUENCE [LARGE SCALE GENOMIC DNA]</scope>
    <source>
        <strain evidence="7 8">TRC1.1.SA</strain>
    </source>
</reference>
<evidence type="ECO:0000256" key="2">
    <source>
        <dbReference type="ARBA" id="ARBA00022748"/>
    </source>
</evidence>
<evidence type="ECO:0000256" key="3">
    <source>
        <dbReference type="ARBA" id="ARBA00023157"/>
    </source>
</evidence>